<dbReference type="EMBL" id="CP020946">
    <property type="protein sequence ID" value="ASD63357.1"/>
    <property type="molecule type" value="Genomic_DNA"/>
</dbReference>
<dbReference type="PROSITE" id="PS51832">
    <property type="entry name" value="HD_GYP"/>
    <property type="match status" value="1"/>
</dbReference>
<dbReference type="RefSeq" id="WP_015091488.1">
    <property type="nucleotide sequence ID" value="NZ_CP020946.1"/>
</dbReference>
<dbReference type="AlphaFoldDB" id="A0A1Z3N7E1"/>
<dbReference type="Pfam" id="PF13487">
    <property type="entry name" value="HD_5"/>
    <property type="match status" value="1"/>
</dbReference>
<reference evidence="3 4" key="1">
    <citation type="submission" date="2017-04" db="EMBL/GenBank/DDBJ databases">
        <title>Whole genome sequence of Bdellovibrio bacteriovorus strain SSB218315.</title>
        <authorList>
            <person name="Oyedara O."/>
            <person name="Rodriguez-Perez M.A."/>
        </authorList>
    </citation>
    <scope>NUCLEOTIDE SEQUENCE [LARGE SCALE GENOMIC DNA]</scope>
    <source>
        <strain evidence="3 4">SSB218315</strain>
    </source>
</reference>
<accession>A0A1Z3N7E1</accession>
<evidence type="ECO:0000259" key="1">
    <source>
        <dbReference type="PROSITE" id="PS51831"/>
    </source>
</evidence>
<evidence type="ECO:0000313" key="4">
    <source>
        <dbReference type="Proteomes" id="UP000197003"/>
    </source>
</evidence>
<gene>
    <name evidence="3" type="ORF">B9G79_07115</name>
</gene>
<dbReference type="InterPro" id="IPR006674">
    <property type="entry name" value="HD_domain"/>
</dbReference>
<dbReference type="InterPro" id="IPR003607">
    <property type="entry name" value="HD/PDEase_dom"/>
</dbReference>
<dbReference type="PANTHER" id="PTHR43155:SF2">
    <property type="entry name" value="CYCLIC DI-GMP PHOSPHODIESTERASE PA4108"/>
    <property type="match status" value="1"/>
</dbReference>
<feature type="domain" description="HD-GYP" evidence="2">
    <location>
        <begin position="8"/>
        <end position="206"/>
    </location>
</feature>
<dbReference type="OrthoDB" id="5291169at2"/>
<sequence length="215" mass="24437">MSSSWGNIPTWAYDAAQALMQSLKVVDPLTYAHCCRVGEMSRKLARDAGLNEYQQKLAEFAGLFHDIGKIGVPQEIIAKPGKLTDQEYELMKCHPVLSEEIIKPLATHDFFAEILPGIRGHHERVDGRGYPDKKNGDEIPLIARIILVVDTCDAMSETRAYRKGLPMEVVYEELKRCSGTQFDPQLVQIFLKAHEHWKDQKQDQDTLNYLIKKIA</sequence>
<organism evidence="3 4">
    <name type="scientific">Bdellovibrio bacteriovorus</name>
    <dbReference type="NCBI Taxonomy" id="959"/>
    <lineage>
        <taxon>Bacteria</taxon>
        <taxon>Pseudomonadati</taxon>
        <taxon>Bdellovibrionota</taxon>
        <taxon>Bdellovibrionia</taxon>
        <taxon>Bdellovibrionales</taxon>
        <taxon>Pseudobdellovibrionaceae</taxon>
        <taxon>Bdellovibrio</taxon>
    </lineage>
</organism>
<dbReference type="SMART" id="SM00471">
    <property type="entry name" value="HDc"/>
    <property type="match status" value="1"/>
</dbReference>
<name>A0A1Z3N7E1_BDEBC</name>
<proteinExistence type="predicted"/>
<dbReference type="PANTHER" id="PTHR43155">
    <property type="entry name" value="CYCLIC DI-GMP PHOSPHODIESTERASE PA4108-RELATED"/>
    <property type="match status" value="1"/>
</dbReference>
<dbReference type="InterPro" id="IPR037522">
    <property type="entry name" value="HD_GYP_dom"/>
</dbReference>
<evidence type="ECO:0000259" key="2">
    <source>
        <dbReference type="PROSITE" id="PS51832"/>
    </source>
</evidence>
<protein>
    <submittedName>
        <fullName evidence="3">Integral HD domain-containing protein</fullName>
    </submittedName>
</protein>
<dbReference type="SUPFAM" id="SSF109604">
    <property type="entry name" value="HD-domain/PDEase-like"/>
    <property type="match status" value="1"/>
</dbReference>
<dbReference type="CDD" id="cd00077">
    <property type="entry name" value="HDc"/>
    <property type="match status" value="1"/>
</dbReference>
<dbReference type="PROSITE" id="PS51831">
    <property type="entry name" value="HD"/>
    <property type="match status" value="1"/>
</dbReference>
<dbReference type="Gene3D" id="1.10.3210.10">
    <property type="entry name" value="Hypothetical protein af1432"/>
    <property type="match status" value="1"/>
</dbReference>
<dbReference type="Proteomes" id="UP000197003">
    <property type="component" value="Chromosome"/>
</dbReference>
<feature type="domain" description="HD" evidence="1">
    <location>
        <begin position="30"/>
        <end position="155"/>
    </location>
</feature>
<evidence type="ECO:0000313" key="3">
    <source>
        <dbReference type="EMBL" id="ASD63357.1"/>
    </source>
</evidence>